<protein>
    <submittedName>
        <fullName evidence="1">Uncharacterized protein</fullName>
    </submittedName>
</protein>
<reference evidence="1" key="1">
    <citation type="submission" date="2014-09" db="EMBL/GenBank/DDBJ databases">
        <authorList>
            <person name="Magalhaes I.L.F."/>
            <person name="Oliveira U."/>
            <person name="Santos F.R."/>
            <person name="Vidigal T.H.D.A."/>
            <person name="Brescovit A.D."/>
            <person name="Santos A.J."/>
        </authorList>
    </citation>
    <scope>NUCLEOTIDE SEQUENCE</scope>
    <source>
        <tissue evidence="1">Shoot tissue taken approximately 20 cm above the soil surface</tissue>
    </source>
</reference>
<reference evidence="1" key="2">
    <citation type="journal article" date="2015" name="Data Brief">
        <title>Shoot transcriptome of the giant reed, Arundo donax.</title>
        <authorList>
            <person name="Barrero R.A."/>
            <person name="Guerrero F.D."/>
            <person name="Moolhuijzen P."/>
            <person name="Goolsby J.A."/>
            <person name="Tidwell J."/>
            <person name="Bellgard S.E."/>
            <person name="Bellgard M.I."/>
        </authorList>
    </citation>
    <scope>NUCLEOTIDE SEQUENCE</scope>
    <source>
        <tissue evidence="1">Shoot tissue taken approximately 20 cm above the soil surface</tissue>
    </source>
</reference>
<dbReference type="EMBL" id="GBRH01169236">
    <property type="protein sequence ID" value="JAE28660.1"/>
    <property type="molecule type" value="Transcribed_RNA"/>
</dbReference>
<organism evidence="1">
    <name type="scientific">Arundo donax</name>
    <name type="common">Giant reed</name>
    <name type="synonym">Donax arundinaceus</name>
    <dbReference type="NCBI Taxonomy" id="35708"/>
    <lineage>
        <taxon>Eukaryota</taxon>
        <taxon>Viridiplantae</taxon>
        <taxon>Streptophyta</taxon>
        <taxon>Embryophyta</taxon>
        <taxon>Tracheophyta</taxon>
        <taxon>Spermatophyta</taxon>
        <taxon>Magnoliopsida</taxon>
        <taxon>Liliopsida</taxon>
        <taxon>Poales</taxon>
        <taxon>Poaceae</taxon>
        <taxon>PACMAD clade</taxon>
        <taxon>Arundinoideae</taxon>
        <taxon>Arundineae</taxon>
        <taxon>Arundo</taxon>
    </lineage>
</organism>
<accession>A0A0A9GUI3</accession>
<name>A0A0A9GUI3_ARUDO</name>
<dbReference type="AlphaFoldDB" id="A0A0A9GUI3"/>
<proteinExistence type="predicted"/>
<sequence length="26" mass="3050">MQRYAIRGDFSEYGLITNETRAKLCI</sequence>
<evidence type="ECO:0000313" key="1">
    <source>
        <dbReference type="EMBL" id="JAE28660.1"/>
    </source>
</evidence>